<evidence type="ECO:0000313" key="2">
    <source>
        <dbReference type="EMBL" id="GFS35931.1"/>
    </source>
</evidence>
<keyword evidence="3" id="KW-1185">Reference proteome</keyword>
<evidence type="ECO:0000313" key="3">
    <source>
        <dbReference type="Proteomes" id="UP000886998"/>
    </source>
</evidence>
<feature type="region of interest" description="Disordered" evidence="1">
    <location>
        <begin position="1"/>
        <end position="103"/>
    </location>
</feature>
<proteinExistence type="predicted"/>
<name>A0A8X6JTJ9_9ARAC</name>
<evidence type="ECO:0000256" key="1">
    <source>
        <dbReference type="SAM" id="MobiDB-lite"/>
    </source>
</evidence>
<feature type="compositionally biased region" description="Basic and acidic residues" evidence="1">
    <location>
        <begin position="17"/>
        <end position="54"/>
    </location>
</feature>
<reference evidence="2" key="1">
    <citation type="submission" date="2020-08" db="EMBL/GenBank/DDBJ databases">
        <title>Multicomponent nature underlies the extraordinary mechanical properties of spider dragline silk.</title>
        <authorList>
            <person name="Kono N."/>
            <person name="Nakamura H."/>
            <person name="Mori M."/>
            <person name="Yoshida Y."/>
            <person name="Ohtoshi R."/>
            <person name="Malay A.D."/>
            <person name="Moran D.A.P."/>
            <person name="Tomita M."/>
            <person name="Numata K."/>
            <person name="Arakawa K."/>
        </authorList>
    </citation>
    <scope>NUCLEOTIDE SEQUENCE</scope>
</reference>
<comment type="caution">
    <text evidence="2">The sequence shown here is derived from an EMBL/GenBank/DDBJ whole genome shotgun (WGS) entry which is preliminary data.</text>
</comment>
<dbReference type="EMBL" id="BMAV01024760">
    <property type="protein sequence ID" value="GFS35931.1"/>
    <property type="molecule type" value="Genomic_DNA"/>
</dbReference>
<dbReference type="AlphaFoldDB" id="A0A8X6JTJ9"/>
<sequence length="116" mass="13853">MTQELEICPYNLRPRVKKEAESRSSREEMHDQEGPVRSRGSRFQEPRPYNKDPSYKQQSRRQSPQEKEQEPRSEQLSRQNPQRGLQERQEMTGKSTSRRTASLEVLLGDVKYKRKY</sequence>
<dbReference type="Proteomes" id="UP000886998">
    <property type="component" value="Unassembled WGS sequence"/>
</dbReference>
<gene>
    <name evidence="2" type="ORF">TNIN_100671</name>
</gene>
<accession>A0A8X6JTJ9</accession>
<feature type="compositionally biased region" description="Basic and acidic residues" evidence="1">
    <location>
        <begin position="63"/>
        <end position="75"/>
    </location>
</feature>
<protein>
    <submittedName>
        <fullName evidence="2">Uncharacterized protein</fullName>
    </submittedName>
</protein>
<organism evidence="2 3">
    <name type="scientific">Trichonephila inaurata madagascariensis</name>
    <dbReference type="NCBI Taxonomy" id="2747483"/>
    <lineage>
        <taxon>Eukaryota</taxon>
        <taxon>Metazoa</taxon>
        <taxon>Ecdysozoa</taxon>
        <taxon>Arthropoda</taxon>
        <taxon>Chelicerata</taxon>
        <taxon>Arachnida</taxon>
        <taxon>Araneae</taxon>
        <taxon>Araneomorphae</taxon>
        <taxon>Entelegynae</taxon>
        <taxon>Araneoidea</taxon>
        <taxon>Nephilidae</taxon>
        <taxon>Trichonephila</taxon>
        <taxon>Trichonephila inaurata</taxon>
    </lineage>
</organism>